<accession>A0A263D406</accession>
<dbReference type="SUPFAM" id="SSF56059">
    <property type="entry name" value="Glutathione synthetase ATP-binding domain-like"/>
    <property type="match status" value="1"/>
</dbReference>
<dbReference type="GO" id="GO:0046872">
    <property type="term" value="F:metal ion binding"/>
    <property type="evidence" value="ECO:0007669"/>
    <property type="project" value="InterPro"/>
</dbReference>
<organism evidence="3 4">
    <name type="scientific">Amycolatopsis antarctica</name>
    <dbReference type="NCBI Taxonomy" id="1854586"/>
    <lineage>
        <taxon>Bacteria</taxon>
        <taxon>Bacillati</taxon>
        <taxon>Actinomycetota</taxon>
        <taxon>Actinomycetes</taxon>
        <taxon>Pseudonocardiales</taxon>
        <taxon>Pseudonocardiaceae</taxon>
        <taxon>Amycolatopsis</taxon>
    </lineage>
</organism>
<evidence type="ECO:0000313" key="4">
    <source>
        <dbReference type="Proteomes" id="UP000242444"/>
    </source>
</evidence>
<gene>
    <name evidence="3" type="ORF">CFN78_15280</name>
</gene>
<dbReference type="PANTHER" id="PTHR39217:SF1">
    <property type="entry name" value="GLUTATHIONE SYNTHETASE"/>
    <property type="match status" value="1"/>
</dbReference>
<sequence>MSARVLLVSCARLPRGDGDEHAVPAALAAVGRGADWVVWDDESVDFAGAELVVLRSTWDYSARREEFLAWCASVPALRNPVDTVRWNTDKRYLTDLAGAGVAIVPTELVAPGVRPSWPEVPFVLKPAVGMGSIGAGRFAPDSVEEAARHLGELHRAGQTALLQPYQSTVDTEGETALVFLGGVYSHAFTKGPMLTGAETDGSGLFVAEQLGATQPDPASRALAEDVMDAAAGLLGLARHELLYARVDVLRADDGSAVLLELELTEPSLGFGQADPGAPLRFASAIRASLR</sequence>
<evidence type="ECO:0000259" key="2">
    <source>
        <dbReference type="PROSITE" id="PS50975"/>
    </source>
</evidence>
<protein>
    <recommendedName>
        <fullName evidence="2">ATP-grasp domain-containing protein</fullName>
    </recommendedName>
</protein>
<evidence type="ECO:0000256" key="1">
    <source>
        <dbReference type="PROSITE-ProRule" id="PRU00409"/>
    </source>
</evidence>
<evidence type="ECO:0000313" key="3">
    <source>
        <dbReference type="EMBL" id="OZM72357.1"/>
    </source>
</evidence>
<name>A0A263D406_9PSEU</name>
<keyword evidence="4" id="KW-1185">Reference proteome</keyword>
<dbReference type="InParanoid" id="A0A263D406"/>
<dbReference type="PROSITE" id="PS50975">
    <property type="entry name" value="ATP_GRASP"/>
    <property type="match status" value="1"/>
</dbReference>
<dbReference type="EMBL" id="NKYE01000008">
    <property type="protein sequence ID" value="OZM72357.1"/>
    <property type="molecule type" value="Genomic_DNA"/>
</dbReference>
<dbReference type="GO" id="GO:0005524">
    <property type="term" value="F:ATP binding"/>
    <property type="evidence" value="ECO:0007669"/>
    <property type="project" value="UniProtKB-UniRule"/>
</dbReference>
<dbReference type="AlphaFoldDB" id="A0A263D406"/>
<dbReference type="PANTHER" id="PTHR39217">
    <property type="match status" value="1"/>
</dbReference>
<dbReference type="InterPro" id="IPR011761">
    <property type="entry name" value="ATP-grasp"/>
</dbReference>
<dbReference type="RefSeq" id="WP_094863455.1">
    <property type="nucleotide sequence ID" value="NZ_NKYE01000008.1"/>
</dbReference>
<proteinExistence type="predicted"/>
<keyword evidence="1" id="KW-0067">ATP-binding</keyword>
<dbReference type="Proteomes" id="UP000242444">
    <property type="component" value="Unassembled WGS sequence"/>
</dbReference>
<reference evidence="3 4" key="1">
    <citation type="submission" date="2017-07" db="EMBL/GenBank/DDBJ databases">
        <title>Amycolatopsis antarcticus sp. nov., isolated from the surface of an Antarcticus brown macroalga.</title>
        <authorList>
            <person name="Wang J."/>
            <person name="Leiva S."/>
            <person name="Huang J."/>
            <person name="Huang Y."/>
        </authorList>
    </citation>
    <scope>NUCLEOTIDE SEQUENCE [LARGE SCALE GENOMIC DNA]</scope>
    <source>
        <strain evidence="3 4">AU-G6</strain>
    </source>
</reference>
<feature type="domain" description="ATP-grasp" evidence="2">
    <location>
        <begin position="93"/>
        <end position="290"/>
    </location>
</feature>
<comment type="caution">
    <text evidence="3">The sequence shown here is derived from an EMBL/GenBank/DDBJ whole genome shotgun (WGS) entry which is preliminary data.</text>
</comment>
<keyword evidence="1" id="KW-0547">Nucleotide-binding</keyword>
<dbReference type="OrthoDB" id="3373978at2"/>
<dbReference type="InterPro" id="IPR053191">
    <property type="entry name" value="DcsG_Biosynth_Enzyme"/>
</dbReference>